<dbReference type="InterPro" id="IPR054350">
    <property type="entry name" value="PurT/PurK_preATP-grasp"/>
</dbReference>
<dbReference type="Proteomes" id="UP000196581">
    <property type="component" value="Unassembled WGS sequence"/>
</dbReference>
<evidence type="ECO:0000256" key="1">
    <source>
        <dbReference type="ARBA" id="ARBA00001244"/>
    </source>
</evidence>
<feature type="binding site" evidence="9">
    <location>
        <position position="458"/>
    </location>
    <ligand>
        <name>substrate</name>
    </ligand>
</feature>
<proteinExistence type="inferred from homology"/>
<dbReference type="InterPro" id="IPR003135">
    <property type="entry name" value="ATP-grasp_carboxylate-amine"/>
</dbReference>
<comment type="similarity">
    <text evidence="9">Belongs to the AIR carboxylase family. Class I subfamily.</text>
</comment>
<dbReference type="InterPro" id="IPR016185">
    <property type="entry name" value="PreATP-grasp_dom_sf"/>
</dbReference>
<dbReference type="InterPro" id="IPR005875">
    <property type="entry name" value="PurK"/>
</dbReference>
<dbReference type="GO" id="GO:0006189">
    <property type="term" value="P:'de novo' IMP biosynthetic process"/>
    <property type="evidence" value="ECO:0007669"/>
    <property type="project" value="UniProtKB-UniRule"/>
</dbReference>
<dbReference type="HAMAP" id="MF_01929">
    <property type="entry name" value="PurE_classI"/>
    <property type="match status" value="1"/>
</dbReference>
<comment type="function">
    <text evidence="8">Catalyzes the ATP-dependent conversion of 5-aminoimidazole ribonucleotide (AIR) and HCO(3)(-) to N5-carboxyaminoimidazole ribonucleotide (N5-CAIR).</text>
</comment>
<dbReference type="Pfam" id="PF17769">
    <property type="entry name" value="PurK_C"/>
    <property type="match status" value="1"/>
</dbReference>
<comment type="caution">
    <text evidence="8">Lacks conserved residue(s) required for the propagation of feature annotation.</text>
</comment>
<keyword evidence="7 11" id="KW-0456">Lyase</keyword>
<dbReference type="Pfam" id="PF02222">
    <property type="entry name" value="ATP-grasp"/>
    <property type="match status" value="1"/>
</dbReference>
<name>A0A1X6XPG1_9MICO</name>
<dbReference type="NCBIfam" id="TIGR01162">
    <property type="entry name" value="purE"/>
    <property type="match status" value="1"/>
</dbReference>
<keyword evidence="6 8" id="KW-0067">ATP-binding</keyword>
<dbReference type="UniPathway" id="UPA00074">
    <property type="reaction ID" value="UER00942"/>
</dbReference>
<comment type="function">
    <text evidence="9">Catalyzes the conversion of N5-carboxyaminoimidazole ribonucleotide (N5-CAIR) to 4-carboxy-5-aminoimidazole ribonucleotide (CAIR).</text>
</comment>
<evidence type="ECO:0000256" key="7">
    <source>
        <dbReference type="ARBA" id="ARBA00023239"/>
    </source>
</evidence>
<dbReference type="InterPro" id="IPR011761">
    <property type="entry name" value="ATP-grasp"/>
</dbReference>
<evidence type="ECO:0000313" key="11">
    <source>
        <dbReference type="EMBL" id="SLN01112.1"/>
    </source>
</evidence>
<comment type="similarity">
    <text evidence="8">Belongs to the PurK/PurT family.</text>
</comment>
<comment type="catalytic activity">
    <reaction evidence="1">
        <text>5-amino-1-(5-phospho-D-ribosyl)imidazole-4-carboxylate + H(+) = 5-amino-1-(5-phospho-beta-D-ribosyl)imidazole + CO2</text>
        <dbReference type="Rhea" id="RHEA:10792"/>
        <dbReference type="ChEBI" id="CHEBI:15378"/>
        <dbReference type="ChEBI" id="CHEBI:16526"/>
        <dbReference type="ChEBI" id="CHEBI:77657"/>
        <dbReference type="ChEBI" id="CHEBI:137981"/>
        <dbReference type="EC" id="4.1.1.21"/>
    </reaction>
</comment>
<dbReference type="NCBIfam" id="TIGR01161">
    <property type="entry name" value="purK"/>
    <property type="match status" value="1"/>
</dbReference>
<dbReference type="SUPFAM" id="SSF51246">
    <property type="entry name" value="Rudiment single hybrid motif"/>
    <property type="match status" value="1"/>
</dbReference>
<feature type="binding site" evidence="8">
    <location>
        <position position="103"/>
    </location>
    <ligand>
        <name>ATP</name>
        <dbReference type="ChEBI" id="CHEBI:30616"/>
    </ligand>
</feature>
<dbReference type="Pfam" id="PF22660">
    <property type="entry name" value="RS_preATP-grasp-like"/>
    <property type="match status" value="1"/>
</dbReference>
<dbReference type="EC" id="5.4.99.18" evidence="9"/>
<dbReference type="GO" id="GO:0005524">
    <property type="term" value="F:ATP binding"/>
    <property type="evidence" value="ECO:0007669"/>
    <property type="project" value="UniProtKB-UniRule"/>
</dbReference>
<dbReference type="InterPro" id="IPR033747">
    <property type="entry name" value="PurE_ClassI"/>
</dbReference>
<evidence type="ECO:0000313" key="12">
    <source>
        <dbReference type="Proteomes" id="UP000196581"/>
    </source>
</evidence>
<dbReference type="NCBIfam" id="NF004679">
    <property type="entry name" value="PRK06019.1-5"/>
    <property type="match status" value="1"/>
</dbReference>
<comment type="catalytic activity">
    <reaction evidence="8">
        <text>5-amino-1-(5-phospho-beta-D-ribosyl)imidazole + hydrogencarbonate + ATP = 5-carboxyamino-1-(5-phospho-D-ribosyl)imidazole + ADP + phosphate + 2 H(+)</text>
        <dbReference type="Rhea" id="RHEA:19317"/>
        <dbReference type="ChEBI" id="CHEBI:15378"/>
        <dbReference type="ChEBI" id="CHEBI:17544"/>
        <dbReference type="ChEBI" id="CHEBI:30616"/>
        <dbReference type="ChEBI" id="CHEBI:43474"/>
        <dbReference type="ChEBI" id="CHEBI:58730"/>
        <dbReference type="ChEBI" id="CHEBI:137981"/>
        <dbReference type="ChEBI" id="CHEBI:456216"/>
        <dbReference type="EC" id="6.3.4.18"/>
    </reaction>
</comment>
<comment type="subunit">
    <text evidence="8">Homodimer.</text>
</comment>
<dbReference type="NCBIfam" id="NF004680">
    <property type="entry name" value="PRK06019.1-6"/>
    <property type="match status" value="1"/>
</dbReference>
<keyword evidence="8" id="KW-0436">Ligase</keyword>
<comment type="catalytic activity">
    <reaction evidence="9">
        <text>5-carboxyamino-1-(5-phospho-D-ribosyl)imidazole + H(+) = 5-amino-1-(5-phospho-D-ribosyl)imidazole-4-carboxylate</text>
        <dbReference type="Rhea" id="RHEA:13193"/>
        <dbReference type="ChEBI" id="CHEBI:15378"/>
        <dbReference type="ChEBI" id="CHEBI:58730"/>
        <dbReference type="ChEBI" id="CHEBI:77657"/>
        <dbReference type="EC" id="5.4.99.18"/>
    </reaction>
</comment>
<comment type="pathway">
    <text evidence="9">Purine metabolism; IMP biosynthesis via de novo pathway; 5-amino-1-(5-phospho-D-ribosyl)imidazole-4-carboxylate from 5-amino-1-(5-phospho-D-ribosyl)imidazole (N5-CAIR route): step 2/2.</text>
</comment>
<keyword evidence="5" id="KW-0210">Decarboxylase</keyword>
<reference evidence="12" key="1">
    <citation type="submission" date="2017-02" db="EMBL/GenBank/DDBJ databases">
        <authorList>
            <person name="Dridi B."/>
        </authorList>
    </citation>
    <scope>NUCLEOTIDE SEQUENCE [LARGE SCALE GENOMIC DNA]</scope>
    <source>
        <strain evidence="12">B Co 03.10</strain>
    </source>
</reference>
<comment type="similarity">
    <text evidence="2">In the C-terminal section; belongs to the AIR carboxylase family. Class I subfamily.</text>
</comment>
<dbReference type="SUPFAM" id="SSF52440">
    <property type="entry name" value="PreATP-grasp domain"/>
    <property type="match status" value="1"/>
</dbReference>
<evidence type="ECO:0000256" key="4">
    <source>
        <dbReference type="ARBA" id="ARBA00022755"/>
    </source>
</evidence>
<dbReference type="Gene3D" id="3.40.50.1970">
    <property type="match status" value="1"/>
</dbReference>
<evidence type="ECO:0000256" key="2">
    <source>
        <dbReference type="ARBA" id="ARBA00006114"/>
    </source>
</evidence>
<feature type="binding site" evidence="9">
    <location>
        <position position="455"/>
    </location>
    <ligand>
        <name>substrate</name>
    </ligand>
</feature>
<dbReference type="HAMAP" id="MF_01928">
    <property type="entry name" value="PurK"/>
    <property type="match status" value="1"/>
</dbReference>
<evidence type="ECO:0000256" key="3">
    <source>
        <dbReference type="ARBA" id="ARBA00022741"/>
    </source>
</evidence>
<organism evidence="11 12">
    <name type="scientific">Brevibacterium yomogidense</name>
    <dbReference type="NCBI Taxonomy" id="946573"/>
    <lineage>
        <taxon>Bacteria</taxon>
        <taxon>Bacillati</taxon>
        <taxon>Actinomycetota</taxon>
        <taxon>Actinomycetes</taxon>
        <taxon>Micrococcales</taxon>
        <taxon>Brevibacteriaceae</taxon>
        <taxon>Brevibacterium</taxon>
    </lineage>
</organism>
<keyword evidence="12" id="KW-1185">Reference proteome</keyword>
<sequence length="623" mass="64308">MTFPKIGVVGGGQLARMMAPAAEALGVSFHVLSEADGASAAQVSAYVTVGDYRDWDTLKAFADTVDVLTFDHEHVPPEHLRALEAAGHSVHPGPDALIHAQDKLVMRAKIDELGLPNPRWAEVGSVDELEAASRDLGLPLILKTPRGGYDGHGVRVIHDPAEAADWFAEAPGTLLAEEKVAFTRELAVMVGRSPSGQTAVWPVVATHQQDGVCKEALAPAPDLSRELSARIQGDVIALATRLGVTGVMAMEMFEVDGGYLVNELAMRPHNTGHWTQDGSITSQFEQHLRAVLDLPLGDPSAIAPLTAMVNVLGSDRDDLYHSYLHVLAHDPAVKVHMYGKGVRPGRKLGHVNLSGADAPEHLLARARHAADFIAGVDTNPHPDFGDAANAAGAGIATSAARGTETDAPAAASSPAAAASPAAGATSEASAATASAAGAASAGPDDRSRVGIVMGSDSDWPTMSAAADALREFGIPFTAEVVSAHRMPEDMVEWGRTAADRGLEVIIAGAGGAAHLPGMLASLTSLPVIGVPVPLTYLDGMDSLLSIVQMPAGVPVATVSVGGAANAGLLAVRILASGAAGDEAQGSTDLRSALDDHRLALREKAMAKGRALSKRVAAEGDAHH</sequence>
<dbReference type="GO" id="GO:0004638">
    <property type="term" value="F:phosphoribosylaminoimidazole carboxylase activity"/>
    <property type="evidence" value="ECO:0007669"/>
    <property type="project" value="UniProtKB-EC"/>
</dbReference>
<keyword evidence="9" id="KW-0413">Isomerase</keyword>
<dbReference type="Gene3D" id="3.40.50.20">
    <property type="match status" value="1"/>
</dbReference>
<evidence type="ECO:0000256" key="8">
    <source>
        <dbReference type="HAMAP-Rule" id="MF_01928"/>
    </source>
</evidence>
<dbReference type="AlphaFoldDB" id="A0A1X6XPG1"/>
<evidence type="ECO:0000259" key="10">
    <source>
        <dbReference type="PROSITE" id="PS50975"/>
    </source>
</evidence>
<dbReference type="SUPFAM" id="SSF56059">
    <property type="entry name" value="Glutathione synthetase ATP-binding domain-like"/>
    <property type="match status" value="1"/>
</dbReference>
<dbReference type="GO" id="GO:0046872">
    <property type="term" value="F:metal ion binding"/>
    <property type="evidence" value="ECO:0007669"/>
    <property type="project" value="InterPro"/>
</dbReference>
<dbReference type="PANTHER" id="PTHR11609">
    <property type="entry name" value="PURINE BIOSYNTHESIS PROTEIN 6/7, PUR6/7"/>
    <property type="match status" value="1"/>
</dbReference>
<dbReference type="EMBL" id="FWFF01000021">
    <property type="protein sequence ID" value="SLN01112.1"/>
    <property type="molecule type" value="Genomic_DNA"/>
</dbReference>
<dbReference type="GO" id="GO:0034023">
    <property type="term" value="F:5-(carboxyamino)imidazole ribonucleotide mutase activity"/>
    <property type="evidence" value="ECO:0007669"/>
    <property type="project" value="UniProtKB-UniRule"/>
</dbReference>
<dbReference type="SMART" id="SM01001">
    <property type="entry name" value="AIRC"/>
    <property type="match status" value="1"/>
</dbReference>
<feature type="domain" description="ATP-grasp" evidence="10">
    <location>
        <begin position="107"/>
        <end position="292"/>
    </location>
</feature>
<dbReference type="GO" id="GO:0034028">
    <property type="term" value="F:5-(carboxyamino)imidazole ribonucleotide synthase activity"/>
    <property type="evidence" value="ECO:0007669"/>
    <property type="project" value="UniProtKB-UniRule"/>
</dbReference>
<dbReference type="InterPro" id="IPR011054">
    <property type="entry name" value="Rudment_hybrid_motif"/>
</dbReference>
<dbReference type="PANTHER" id="PTHR11609:SF5">
    <property type="entry name" value="PHOSPHORIBOSYLAMINOIMIDAZOLE CARBOXYLASE"/>
    <property type="match status" value="1"/>
</dbReference>
<evidence type="ECO:0000256" key="6">
    <source>
        <dbReference type="ARBA" id="ARBA00022840"/>
    </source>
</evidence>
<feature type="binding site" evidence="8">
    <location>
        <position position="185"/>
    </location>
    <ligand>
        <name>ATP</name>
        <dbReference type="ChEBI" id="CHEBI:30616"/>
    </ligand>
</feature>
<feature type="binding site" evidence="9">
    <location>
        <position position="485"/>
    </location>
    <ligand>
        <name>substrate</name>
    </ligand>
</feature>
<dbReference type="GO" id="GO:0005829">
    <property type="term" value="C:cytosol"/>
    <property type="evidence" value="ECO:0007669"/>
    <property type="project" value="TreeGrafter"/>
</dbReference>
<evidence type="ECO:0000256" key="5">
    <source>
        <dbReference type="ARBA" id="ARBA00022793"/>
    </source>
</evidence>
<dbReference type="InterPro" id="IPR000031">
    <property type="entry name" value="PurE_dom"/>
</dbReference>
<feature type="binding site" evidence="8">
    <location>
        <position position="143"/>
    </location>
    <ligand>
        <name>ATP</name>
        <dbReference type="ChEBI" id="CHEBI:30616"/>
    </ligand>
</feature>
<keyword evidence="4 9" id="KW-0658">Purine biosynthesis</keyword>
<dbReference type="InterPro" id="IPR013815">
    <property type="entry name" value="ATP_grasp_subdomain_1"/>
</dbReference>
<dbReference type="Gene3D" id="3.30.470.20">
    <property type="entry name" value="ATP-grasp fold, B domain"/>
    <property type="match status" value="1"/>
</dbReference>
<feature type="binding site" evidence="8">
    <location>
        <begin position="177"/>
        <end position="180"/>
    </location>
    <ligand>
        <name>ATP</name>
        <dbReference type="ChEBI" id="CHEBI:30616"/>
    </ligand>
</feature>
<accession>A0A1X6XPG1</accession>
<feature type="binding site" evidence="8">
    <location>
        <begin position="262"/>
        <end position="263"/>
    </location>
    <ligand>
        <name>ATP</name>
        <dbReference type="ChEBI" id="CHEBI:30616"/>
    </ligand>
</feature>
<dbReference type="PROSITE" id="PS50975">
    <property type="entry name" value="ATP_GRASP"/>
    <property type="match status" value="1"/>
</dbReference>
<dbReference type="InterPro" id="IPR040686">
    <property type="entry name" value="PurK_C"/>
</dbReference>
<keyword evidence="3 8" id="KW-0547">Nucleotide-binding</keyword>
<evidence type="ECO:0000256" key="9">
    <source>
        <dbReference type="HAMAP-Rule" id="MF_01929"/>
    </source>
</evidence>
<dbReference type="Pfam" id="PF00731">
    <property type="entry name" value="AIRC"/>
    <property type="match status" value="1"/>
</dbReference>
<comment type="pathway">
    <text evidence="8">Purine metabolism; IMP biosynthesis via de novo pathway; 5-amino-1-(5-phospho-D-ribosyl)imidazole-4-carboxylate from 5-amino-1-(5-phospho-D-ribosyl)imidazole (N5-CAIR route): step 1/2.</text>
</comment>
<protein>
    <recommendedName>
        <fullName evidence="8 9">Multifunctional fusion protein</fullName>
    </recommendedName>
    <domain>
        <recommendedName>
            <fullName evidence="8">N5-carboxyaminoimidazole ribonucleotide synthase</fullName>
            <shortName evidence="8">N5-CAIR synthase</shortName>
            <ecNumber evidence="8">6.3.4.18</ecNumber>
        </recommendedName>
        <alternativeName>
            <fullName evidence="8">5-(carboxyamino)imidazole ribonucleotide synthetase</fullName>
        </alternativeName>
    </domain>
    <domain>
        <recommendedName>
            <fullName evidence="9">N5-carboxyaminoimidazole ribonucleotide mutase</fullName>
            <shortName evidence="9">N5-CAIR mutase</shortName>
            <ecNumber evidence="9">5.4.99.18</ecNumber>
        </recommendedName>
        <alternativeName>
            <fullName evidence="9">5-(carboxyamino)imidazole ribonucleotide mutase</fullName>
        </alternativeName>
    </domain>
</protein>
<dbReference type="RefSeq" id="WP_143275898.1">
    <property type="nucleotide sequence ID" value="NZ_FWFF01000021.1"/>
</dbReference>
<dbReference type="EC" id="6.3.4.18" evidence="8"/>
<dbReference type="SUPFAM" id="SSF52255">
    <property type="entry name" value="N5-CAIR mutase (phosphoribosylaminoimidazole carboxylase, PurE)"/>
    <property type="match status" value="1"/>
</dbReference>
<gene>
    <name evidence="9" type="primary">purE</name>
    <name evidence="8" type="synonym">purK</name>
    <name evidence="11" type="ORF">FM105_14105</name>
</gene>
<dbReference type="Gene3D" id="3.30.1490.20">
    <property type="entry name" value="ATP-grasp fold, A domain"/>
    <property type="match status" value="1"/>
</dbReference>